<dbReference type="KEGG" id="ctp:CTRG_06157"/>
<dbReference type="InterPro" id="IPR032675">
    <property type="entry name" value="LRR_dom_sf"/>
</dbReference>
<dbReference type="PANTHER" id="PTHR13318">
    <property type="entry name" value="PARTNER OF PAIRED, ISOFORM B-RELATED"/>
    <property type="match status" value="1"/>
</dbReference>
<protein>
    <recommendedName>
        <fullName evidence="1">F-box/LRR-repeat protein 15-like leucin rich repeat domain-containing protein</fullName>
    </recommendedName>
</protein>
<dbReference type="Pfam" id="PF13516">
    <property type="entry name" value="LRR_6"/>
    <property type="match status" value="1"/>
</dbReference>
<dbReference type="EMBL" id="GG692406">
    <property type="protein sequence ID" value="EER30117.1"/>
    <property type="molecule type" value="Genomic_DNA"/>
</dbReference>
<keyword evidence="3" id="KW-1185">Reference proteome</keyword>
<dbReference type="GO" id="GO:0019005">
    <property type="term" value="C:SCF ubiquitin ligase complex"/>
    <property type="evidence" value="ECO:0007669"/>
    <property type="project" value="TreeGrafter"/>
</dbReference>
<dbReference type="OrthoDB" id="421226at2759"/>
<dbReference type="PANTHER" id="PTHR13318:SF95">
    <property type="entry name" value="F-BOX PROTEIN YLR352W"/>
    <property type="match status" value="1"/>
</dbReference>
<reference evidence="2 3" key="1">
    <citation type="journal article" date="2009" name="Nature">
        <title>Evolution of pathogenicity and sexual reproduction in eight Candida genomes.</title>
        <authorList>
            <person name="Butler G."/>
            <person name="Rasmussen M.D."/>
            <person name="Lin M.F."/>
            <person name="Santos M.A."/>
            <person name="Sakthikumar S."/>
            <person name="Munro C.A."/>
            <person name="Rheinbay E."/>
            <person name="Grabherr M."/>
            <person name="Forche A."/>
            <person name="Reedy J.L."/>
            <person name="Agrafioti I."/>
            <person name="Arnaud M.B."/>
            <person name="Bates S."/>
            <person name="Brown A.J."/>
            <person name="Brunke S."/>
            <person name="Costanzo M.C."/>
            <person name="Fitzpatrick D.A."/>
            <person name="de Groot P.W."/>
            <person name="Harris D."/>
            <person name="Hoyer L.L."/>
            <person name="Hube B."/>
            <person name="Klis F.M."/>
            <person name="Kodira C."/>
            <person name="Lennard N."/>
            <person name="Logue M.E."/>
            <person name="Martin R."/>
            <person name="Neiman A.M."/>
            <person name="Nikolaou E."/>
            <person name="Quail M.A."/>
            <person name="Quinn J."/>
            <person name="Santos M.C."/>
            <person name="Schmitzberger F.F."/>
            <person name="Sherlock G."/>
            <person name="Shah P."/>
            <person name="Silverstein K.A."/>
            <person name="Skrzypek M.S."/>
            <person name="Soll D."/>
            <person name="Staggs R."/>
            <person name="Stansfield I."/>
            <person name="Stumpf M.P."/>
            <person name="Sudbery P.E."/>
            <person name="Srikantha T."/>
            <person name="Zeng Q."/>
            <person name="Berman J."/>
            <person name="Berriman M."/>
            <person name="Heitman J."/>
            <person name="Gow N.A."/>
            <person name="Lorenz M.C."/>
            <person name="Birren B.W."/>
            <person name="Kellis M."/>
            <person name="Cuomo C.A."/>
        </authorList>
    </citation>
    <scope>NUCLEOTIDE SEQUENCE [LARGE SCALE GENOMIC DNA]</scope>
    <source>
        <strain evidence="3">ATCC MYA-3404 / T1</strain>
    </source>
</reference>
<organism evidence="2 3">
    <name type="scientific">Candida tropicalis (strain ATCC MYA-3404 / T1)</name>
    <name type="common">Yeast</name>
    <dbReference type="NCBI Taxonomy" id="294747"/>
    <lineage>
        <taxon>Eukaryota</taxon>
        <taxon>Fungi</taxon>
        <taxon>Dikarya</taxon>
        <taxon>Ascomycota</taxon>
        <taxon>Saccharomycotina</taxon>
        <taxon>Pichiomycetes</taxon>
        <taxon>Debaryomycetaceae</taxon>
        <taxon>Candida/Lodderomyces clade</taxon>
        <taxon>Candida</taxon>
    </lineage>
</organism>
<sequence length="250" mass="27457">MVNGIGIGGNLKVLRMRSNWEISAMAIMDLCFPGQCLREIDLSNCRKVDDDVVERLLQKNDLKILNLGYCKSVSDRVVPYFYNLESLDLTRCSGITDAGFTSLPFSPSLRKLSLQQCSYLTDKAMHAIVNSAINLEILNLNFCCGLTDGSVLAISTGLPYLREIDLSFCGSAVSDSSLASLSLLHYLEKVLLRGCIRVTRGGVDALLTGAATYIDIGQCRNAHMYPGNIPAPVFSTQWVKVANKIVYIEM</sequence>
<dbReference type="Pfam" id="PF25372">
    <property type="entry name" value="DUF7885"/>
    <property type="match status" value="1"/>
</dbReference>
<dbReference type="GO" id="GO:0031146">
    <property type="term" value="P:SCF-dependent proteasomal ubiquitin-dependent protein catabolic process"/>
    <property type="evidence" value="ECO:0007669"/>
    <property type="project" value="TreeGrafter"/>
</dbReference>
<dbReference type="eggNOG" id="KOG1947">
    <property type="taxonomic scope" value="Eukaryota"/>
</dbReference>
<dbReference type="SMART" id="SM00367">
    <property type="entry name" value="LRR_CC"/>
    <property type="match status" value="6"/>
</dbReference>
<feature type="domain" description="F-box/LRR-repeat protein 15-like leucin rich repeat" evidence="1">
    <location>
        <begin position="10"/>
        <end position="128"/>
    </location>
</feature>
<proteinExistence type="predicted"/>
<evidence type="ECO:0000313" key="3">
    <source>
        <dbReference type="Proteomes" id="UP000002037"/>
    </source>
</evidence>
<accession>C5MJB4</accession>
<name>C5MJB4_CANTT</name>
<dbReference type="InterPro" id="IPR001611">
    <property type="entry name" value="Leu-rich_rpt"/>
</dbReference>
<dbReference type="AlphaFoldDB" id="C5MJB4"/>
<dbReference type="RefSeq" id="XP_002546679.1">
    <property type="nucleotide sequence ID" value="XM_002546633.1"/>
</dbReference>
<evidence type="ECO:0000259" key="1">
    <source>
        <dbReference type="Pfam" id="PF25372"/>
    </source>
</evidence>
<dbReference type="SUPFAM" id="SSF52047">
    <property type="entry name" value="RNI-like"/>
    <property type="match status" value="1"/>
</dbReference>
<dbReference type="STRING" id="294747.C5MJB4"/>
<dbReference type="InterPro" id="IPR006553">
    <property type="entry name" value="Leu-rich_rpt_Cys-con_subtyp"/>
</dbReference>
<gene>
    <name evidence="2" type="ORF">CTRG_06157</name>
</gene>
<evidence type="ECO:0000313" key="2">
    <source>
        <dbReference type="EMBL" id="EER30117.1"/>
    </source>
</evidence>
<dbReference type="Proteomes" id="UP000002037">
    <property type="component" value="Unassembled WGS sequence"/>
</dbReference>
<dbReference type="VEuPathDB" id="FungiDB:CTRG_06157"/>
<dbReference type="Gene3D" id="3.80.10.10">
    <property type="entry name" value="Ribonuclease Inhibitor"/>
    <property type="match status" value="2"/>
</dbReference>
<dbReference type="InterPro" id="IPR057207">
    <property type="entry name" value="FBXL15_LRR"/>
</dbReference>
<dbReference type="GeneID" id="8301564"/>